<dbReference type="EMBL" id="JABCRE010000003">
    <property type="protein sequence ID" value="NMW32124.1"/>
    <property type="molecule type" value="Genomic_DNA"/>
</dbReference>
<dbReference type="PANTHER" id="PTHR30466">
    <property type="entry name" value="FLAVIN REDUCTASE"/>
    <property type="match status" value="1"/>
</dbReference>
<dbReference type="SUPFAM" id="SSF50475">
    <property type="entry name" value="FMN-binding split barrel"/>
    <property type="match status" value="1"/>
</dbReference>
<evidence type="ECO:0000259" key="2">
    <source>
        <dbReference type="SMART" id="SM00903"/>
    </source>
</evidence>
<dbReference type="SMART" id="SM00903">
    <property type="entry name" value="Flavin_Reduct"/>
    <property type="match status" value="1"/>
</dbReference>
<gene>
    <name evidence="3" type="ORF">HKD42_08630</name>
</gene>
<evidence type="ECO:0000313" key="3">
    <source>
        <dbReference type="EMBL" id="NMW32124.1"/>
    </source>
</evidence>
<keyword evidence="1" id="KW-0560">Oxidoreductase</keyword>
<organism evidence="3 4">
    <name type="scientific">Pontixanthobacter rizhaonensis</name>
    <dbReference type="NCBI Taxonomy" id="2730337"/>
    <lineage>
        <taxon>Bacteria</taxon>
        <taxon>Pseudomonadati</taxon>
        <taxon>Pseudomonadota</taxon>
        <taxon>Alphaproteobacteria</taxon>
        <taxon>Sphingomonadales</taxon>
        <taxon>Erythrobacteraceae</taxon>
        <taxon>Pontixanthobacter</taxon>
    </lineage>
</organism>
<keyword evidence="4" id="KW-1185">Reference proteome</keyword>
<dbReference type="InterPro" id="IPR012349">
    <property type="entry name" value="Split_barrel_FMN-bd"/>
</dbReference>
<dbReference type="GO" id="GO:0010181">
    <property type="term" value="F:FMN binding"/>
    <property type="evidence" value="ECO:0007669"/>
    <property type="project" value="InterPro"/>
</dbReference>
<dbReference type="InterPro" id="IPR002563">
    <property type="entry name" value="Flavin_Rdtase-like_dom"/>
</dbReference>
<sequence>MATDLADLLRSAMRRLPGPVSIVSTHDLEAGEAAGMVASAVVPVSMQPASMLVAVNQQARCHAAIEGQGRFCINLLGTDQTGLVRPFSDPSQREQRFTMAQWDYADTIPFLPSAMANIFCRVENTLVHGTHELFIGDVYDVRVKDSDTSGESDPLGWMEGGFARFGALD</sequence>
<dbReference type="Pfam" id="PF01613">
    <property type="entry name" value="Flavin_Reduct"/>
    <property type="match status" value="1"/>
</dbReference>
<dbReference type="InterPro" id="IPR050268">
    <property type="entry name" value="NADH-dep_flavin_reductase"/>
</dbReference>
<name>A0A848QLU3_9SPHN</name>
<accession>A0A848QLU3</accession>
<reference evidence="3 4" key="1">
    <citation type="submission" date="2020-04" db="EMBL/GenBank/DDBJ databases">
        <authorList>
            <person name="Liu A."/>
        </authorList>
    </citation>
    <scope>NUCLEOTIDE SEQUENCE [LARGE SCALE GENOMIC DNA]</scope>
    <source>
        <strain evidence="3 4">RZ02</strain>
    </source>
</reference>
<protein>
    <submittedName>
        <fullName evidence="3">Flavin reductase</fullName>
    </submittedName>
</protein>
<comment type="caution">
    <text evidence="3">The sequence shown here is derived from an EMBL/GenBank/DDBJ whole genome shotgun (WGS) entry which is preliminary data.</text>
</comment>
<dbReference type="Proteomes" id="UP000561181">
    <property type="component" value="Unassembled WGS sequence"/>
</dbReference>
<evidence type="ECO:0000313" key="4">
    <source>
        <dbReference type="Proteomes" id="UP000561181"/>
    </source>
</evidence>
<evidence type="ECO:0000256" key="1">
    <source>
        <dbReference type="ARBA" id="ARBA00023002"/>
    </source>
</evidence>
<dbReference type="Gene3D" id="2.30.110.10">
    <property type="entry name" value="Electron Transport, Fmn-binding Protein, Chain A"/>
    <property type="match status" value="1"/>
</dbReference>
<feature type="domain" description="Flavin reductase like" evidence="2">
    <location>
        <begin position="13"/>
        <end position="164"/>
    </location>
</feature>
<dbReference type="AlphaFoldDB" id="A0A848QLU3"/>
<dbReference type="PANTHER" id="PTHR30466:SF1">
    <property type="entry name" value="FMN REDUCTASE (NADH) RUTF"/>
    <property type="match status" value="1"/>
</dbReference>
<proteinExistence type="predicted"/>
<dbReference type="GO" id="GO:0042602">
    <property type="term" value="F:riboflavin reductase (NADPH) activity"/>
    <property type="evidence" value="ECO:0007669"/>
    <property type="project" value="TreeGrafter"/>
</dbReference>